<dbReference type="KEGG" id="dpx:DAPPUDRAFT_304871"/>
<dbReference type="InterPro" id="IPR024083">
    <property type="entry name" value="Fumarase/histidase_N"/>
</dbReference>
<evidence type="ECO:0000313" key="5">
    <source>
        <dbReference type="Proteomes" id="UP000000305"/>
    </source>
</evidence>
<dbReference type="Gene3D" id="1.10.40.30">
    <property type="entry name" value="Fumarase/aspartase (C-terminal domain)"/>
    <property type="match status" value="1"/>
</dbReference>
<dbReference type="InterPro" id="IPR000362">
    <property type="entry name" value="Fumarate_lyase_fam"/>
</dbReference>
<proteinExistence type="inferred from homology"/>
<dbReference type="Pfam" id="PF00206">
    <property type="entry name" value="Lyase_1"/>
    <property type="match status" value="1"/>
</dbReference>
<gene>
    <name evidence="4" type="ORF">DAPPUDRAFT_304871</name>
</gene>
<evidence type="ECO:0008006" key="6">
    <source>
        <dbReference type="Google" id="ProtNLM"/>
    </source>
</evidence>
<dbReference type="PANTHER" id="PTHR43814">
    <property type="entry name" value="ARGININOSUCCINATE LYASE"/>
    <property type="match status" value="1"/>
</dbReference>
<dbReference type="NCBIfam" id="TIGR00838">
    <property type="entry name" value="argH"/>
    <property type="match status" value="1"/>
</dbReference>
<dbReference type="PROSITE" id="PS00163">
    <property type="entry name" value="FUMARATE_LYASES"/>
    <property type="match status" value="1"/>
</dbReference>
<evidence type="ECO:0000313" key="4">
    <source>
        <dbReference type="EMBL" id="EFX79352.1"/>
    </source>
</evidence>
<dbReference type="FunCoup" id="E9GME3">
    <property type="interactions" value="649"/>
</dbReference>
<dbReference type="InterPro" id="IPR009049">
    <property type="entry name" value="Argininosuccinate_lyase"/>
</dbReference>
<dbReference type="HAMAP" id="MF_00006">
    <property type="entry name" value="Arg_succ_lyase"/>
    <property type="match status" value="1"/>
</dbReference>
<dbReference type="OrthoDB" id="2561043at2759"/>
<dbReference type="HOGENOM" id="CLU_027272_2_1_1"/>
<protein>
    <recommendedName>
        <fullName evidence="6">Argininosuccinate lyase</fullName>
    </recommendedName>
</protein>
<dbReference type="InterPro" id="IPR020557">
    <property type="entry name" value="Fumarate_lyase_CS"/>
</dbReference>
<dbReference type="Gene3D" id="1.20.200.10">
    <property type="entry name" value="Fumarase/aspartase (Central domain)"/>
    <property type="match status" value="1"/>
</dbReference>
<organism evidence="4 5">
    <name type="scientific">Daphnia pulex</name>
    <name type="common">Water flea</name>
    <dbReference type="NCBI Taxonomy" id="6669"/>
    <lineage>
        <taxon>Eukaryota</taxon>
        <taxon>Metazoa</taxon>
        <taxon>Ecdysozoa</taxon>
        <taxon>Arthropoda</taxon>
        <taxon>Crustacea</taxon>
        <taxon>Branchiopoda</taxon>
        <taxon>Diplostraca</taxon>
        <taxon>Cladocera</taxon>
        <taxon>Anomopoda</taxon>
        <taxon>Daphniidae</taxon>
        <taxon>Daphnia</taxon>
    </lineage>
</organism>
<dbReference type="CDD" id="cd01359">
    <property type="entry name" value="Argininosuccinate_lyase"/>
    <property type="match status" value="1"/>
</dbReference>
<dbReference type="OMA" id="DFAIEFC"/>
<dbReference type="Gene3D" id="1.10.275.10">
    <property type="entry name" value="Fumarase/aspartase (N-terminal domain)"/>
    <property type="match status" value="1"/>
</dbReference>
<name>E9GME3_DAPPU</name>
<dbReference type="InterPro" id="IPR008948">
    <property type="entry name" value="L-Aspartase-like"/>
</dbReference>
<dbReference type="PANTHER" id="PTHR43814:SF1">
    <property type="entry name" value="ARGININOSUCCINATE LYASE"/>
    <property type="match status" value="1"/>
</dbReference>
<dbReference type="STRING" id="6669.E9GME3"/>
<dbReference type="PhylomeDB" id="E9GME3"/>
<dbReference type="GO" id="GO:0005829">
    <property type="term" value="C:cytosol"/>
    <property type="evidence" value="ECO:0000318"/>
    <property type="project" value="GO_Central"/>
</dbReference>
<dbReference type="Proteomes" id="UP000000305">
    <property type="component" value="Unassembled WGS sequence"/>
</dbReference>
<dbReference type="GO" id="GO:0042450">
    <property type="term" value="P:L-arginine biosynthetic process via ornithine"/>
    <property type="evidence" value="ECO:0000318"/>
    <property type="project" value="GO_Central"/>
</dbReference>
<dbReference type="GO" id="GO:0004056">
    <property type="term" value="F:argininosuccinate lyase activity"/>
    <property type="evidence" value="ECO:0000318"/>
    <property type="project" value="GO_Central"/>
</dbReference>
<feature type="domain" description="Fumarate lyase N-terminal" evidence="2">
    <location>
        <begin position="17"/>
        <end position="307"/>
    </location>
</feature>
<dbReference type="InParanoid" id="E9GME3"/>
<dbReference type="eggNOG" id="KOG1316">
    <property type="taxonomic scope" value="Eukaryota"/>
</dbReference>
<dbReference type="InterPro" id="IPR029419">
    <property type="entry name" value="Arg_succ_lyase_C"/>
</dbReference>
<comment type="similarity">
    <text evidence="1">Belongs to the lyase 1 family. Argininosuccinate lyase subfamily.</text>
</comment>
<reference evidence="4 5" key="1">
    <citation type="journal article" date="2011" name="Science">
        <title>The ecoresponsive genome of Daphnia pulex.</title>
        <authorList>
            <person name="Colbourne J.K."/>
            <person name="Pfrender M.E."/>
            <person name="Gilbert D."/>
            <person name="Thomas W.K."/>
            <person name="Tucker A."/>
            <person name="Oakley T.H."/>
            <person name="Tokishita S."/>
            <person name="Aerts A."/>
            <person name="Arnold G.J."/>
            <person name="Basu M.K."/>
            <person name="Bauer D.J."/>
            <person name="Caceres C.E."/>
            <person name="Carmel L."/>
            <person name="Casola C."/>
            <person name="Choi J.H."/>
            <person name="Detter J.C."/>
            <person name="Dong Q."/>
            <person name="Dusheyko S."/>
            <person name="Eads B.D."/>
            <person name="Frohlich T."/>
            <person name="Geiler-Samerotte K.A."/>
            <person name="Gerlach D."/>
            <person name="Hatcher P."/>
            <person name="Jogdeo S."/>
            <person name="Krijgsveld J."/>
            <person name="Kriventseva E.V."/>
            <person name="Kultz D."/>
            <person name="Laforsch C."/>
            <person name="Lindquist E."/>
            <person name="Lopez J."/>
            <person name="Manak J.R."/>
            <person name="Muller J."/>
            <person name="Pangilinan J."/>
            <person name="Patwardhan R.P."/>
            <person name="Pitluck S."/>
            <person name="Pritham E.J."/>
            <person name="Rechtsteiner A."/>
            <person name="Rho M."/>
            <person name="Rogozin I.B."/>
            <person name="Sakarya O."/>
            <person name="Salamov A."/>
            <person name="Schaack S."/>
            <person name="Shapiro H."/>
            <person name="Shiga Y."/>
            <person name="Skalitzky C."/>
            <person name="Smith Z."/>
            <person name="Souvorov A."/>
            <person name="Sung W."/>
            <person name="Tang Z."/>
            <person name="Tsuchiya D."/>
            <person name="Tu H."/>
            <person name="Vos H."/>
            <person name="Wang M."/>
            <person name="Wolf Y.I."/>
            <person name="Yamagata H."/>
            <person name="Yamada T."/>
            <person name="Ye Y."/>
            <person name="Shaw J.R."/>
            <person name="Andrews J."/>
            <person name="Crease T.J."/>
            <person name="Tang H."/>
            <person name="Lucas S.M."/>
            <person name="Robertson H.M."/>
            <person name="Bork P."/>
            <person name="Koonin E.V."/>
            <person name="Zdobnov E.M."/>
            <person name="Grigoriev I.V."/>
            <person name="Lynch M."/>
            <person name="Boore J.L."/>
        </authorList>
    </citation>
    <scope>NUCLEOTIDE SEQUENCE [LARGE SCALE GENOMIC DNA]</scope>
</reference>
<dbReference type="FunFam" id="1.10.275.10:FF:000002">
    <property type="entry name" value="Argininosuccinate lyase"/>
    <property type="match status" value="1"/>
</dbReference>
<sequence length="474" mass="53017">MEESGGKLWGGRFSDRRVDQVMERFNSSISYDKRLCYVDILGSKAYAAGLFKAGLVDQLECADICNALSAIEDEWRNETFEILPSDEDIHSANERRLKEMIGMAGGKLHTGRSRNDQVATDLRLWLRQEIDQSLDKFLVQIIQILIERAQDEMDILLPGYTHLQRAQPIRWSHYLCSYAWSLWSDVQRLIQLRDRVNVMPLGSGALAGSPFPIDRLYLSDLLGFDNITPNSLLGVGDRDFVVEFLSWASILSSHLSRLAEDLIIYSTKEFNFVTIADAYSTGSSLMPQKRNPDGLELIRAKAGRIFGHMAGFSMVLKGLPSTYNKDLQEDKEALFDVVDNLYVSLQVAAGILSTLKITAERAMGALSSDMLATDLAYHLVRRGVAFREAHAIVGKVVSMAEDQQKEMSDLTLEELQTVSSAFDSSVASIWNYEHSVEQYQVAGGTSRRAVQKQIDDLKALLELRNIPTASSTAL</sequence>
<feature type="domain" description="Argininosuccinate lyase C-terminal" evidence="3">
    <location>
        <begin position="370"/>
        <end position="437"/>
    </location>
</feature>
<dbReference type="AlphaFoldDB" id="E9GME3"/>
<dbReference type="InterPro" id="IPR022761">
    <property type="entry name" value="Fumarate_lyase_N"/>
</dbReference>
<dbReference type="Pfam" id="PF14698">
    <property type="entry name" value="ASL_C2"/>
    <property type="match status" value="1"/>
</dbReference>
<keyword evidence="5" id="KW-1185">Reference proteome</keyword>
<evidence type="ECO:0000256" key="1">
    <source>
        <dbReference type="ARBA" id="ARBA00010755"/>
    </source>
</evidence>
<dbReference type="PRINTS" id="PR00145">
    <property type="entry name" value="ARGSUCLYASE"/>
</dbReference>
<dbReference type="EMBL" id="GL732552">
    <property type="protein sequence ID" value="EFX79352.1"/>
    <property type="molecule type" value="Genomic_DNA"/>
</dbReference>
<evidence type="ECO:0000259" key="3">
    <source>
        <dbReference type="Pfam" id="PF14698"/>
    </source>
</evidence>
<dbReference type="FunFam" id="1.10.40.30:FF:000001">
    <property type="entry name" value="Argininosuccinate lyase"/>
    <property type="match status" value="1"/>
</dbReference>
<dbReference type="SUPFAM" id="SSF48557">
    <property type="entry name" value="L-aspartase-like"/>
    <property type="match status" value="1"/>
</dbReference>
<evidence type="ECO:0000259" key="2">
    <source>
        <dbReference type="Pfam" id="PF00206"/>
    </source>
</evidence>
<accession>E9GME3</accession>
<dbReference type="FunFam" id="1.20.200.10:FF:000002">
    <property type="entry name" value="Argininosuccinate lyase"/>
    <property type="match status" value="1"/>
</dbReference>
<dbReference type="PRINTS" id="PR00149">
    <property type="entry name" value="FUMRATELYASE"/>
</dbReference>